<dbReference type="EMBL" id="OD008575">
    <property type="protein sequence ID" value="CAD7415001.1"/>
    <property type="molecule type" value="Genomic_DNA"/>
</dbReference>
<reference evidence="1" key="1">
    <citation type="submission" date="2020-11" db="EMBL/GenBank/DDBJ databases">
        <authorList>
            <person name="Tran Van P."/>
        </authorList>
    </citation>
    <scope>NUCLEOTIDE SEQUENCE</scope>
</reference>
<protein>
    <submittedName>
        <fullName evidence="1">Uncharacterized protein</fullName>
    </submittedName>
</protein>
<gene>
    <name evidence="1" type="ORF">TPSB3V08_LOCUS10041</name>
</gene>
<name>A0A7R9DHS8_TIMPO</name>
<organism evidence="1">
    <name type="scientific">Timema poppense</name>
    <name type="common">Walking stick</name>
    <dbReference type="NCBI Taxonomy" id="170557"/>
    <lineage>
        <taxon>Eukaryota</taxon>
        <taxon>Metazoa</taxon>
        <taxon>Ecdysozoa</taxon>
        <taxon>Arthropoda</taxon>
        <taxon>Hexapoda</taxon>
        <taxon>Insecta</taxon>
        <taxon>Pterygota</taxon>
        <taxon>Neoptera</taxon>
        <taxon>Polyneoptera</taxon>
        <taxon>Phasmatodea</taxon>
        <taxon>Timematodea</taxon>
        <taxon>Timematoidea</taxon>
        <taxon>Timematidae</taxon>
        <taxon>Timema</taxon>
    </lineage>
</organism>
<proteinExistence type="predicted"/>
<evidence type="ECO:0000313" key="1">
    <source>
        <dbReference type="EMBL" id="CAD7415001.1"/>
    </source>
</evidence>
<accession>A0A7R9DHS8</accession>
<sequence length="293" mass="34187">MNEFLSHDEINLYLSGLITVVPVQRKRPRKDEEEENFREASYIFCVRIVESVQEIPVCKSAFLSLHGIRKGKLNYLLQSLKREGKVQRDKREKHKTRPHALNDETLSAARGAILVVPVIEFKPNKNKLEKDIAASAAEERKNVLRFELLTLETEHQLHLKNQQGEESELPKDWYQVFRDARRLPSPFEITNVEGNLKSSKDGQSIWTTYTRKSFLFTPGLYRSWTSHEIMQPWSGFERTTIVSTSKLPPKKKRTSLLTEHDLRKGKITLPSVHYEGFLKISSEKYKDLHLKRF</sequence>
<dbReference type="AlphaFoldDB" id="A0A7R9DHS8"/>